<evidence type="ECO:0000256" key="1">
    <source>
        <dbReference type="ARBA" id="ARBA00022801"/>
    </source>
</evidence>
<dbReference type="Pfam" id="PF21365">
    <property type="entry name" value="Glyco_hydro_31_3rd"/>
    <property type="match status" value="1"/>
</dbReference>
<dbReference type="InterPro" id="IPR013780">
    <property type="entry name" value="Glyco_hydro_b"/>
</dbReference>
<dbReference type="SUPFAM" id="SSF51445">
    <property type="entry name" value="(Trans)glycosidases"/>
    <property type="match status" value="1"/>
</dbReference>
<dbReference type="GO" id="GO:0016798">
    <property type="term" value="F:hydrolase activity, acting on glycosyl bonds"/>
    <property type="evidence" value="ECO:0007669"/>
    <property type="project" value="UniProtKB-KW"/>
</dbReference>
<sequence>MRNPNTAKNANERVQYNRLRKHRARSKTRKHFSPGSRAGSACHPSLFYSLVEVNTRRLQIGVAGFKFDAGEVSYLPEDFVLKNGSTPNDFTKAYIEFAAQNFASEARVGFKTQEQAIFIRTMDRLSTWNNCGIQTVLPILFNYAVCGYNFNLPDMIGGNSYDGKLCNKQLFVRWVQLNTFLMSMQFSIAPWDFDQETIRVCQKMMAVRKEHIIYLIEQFKSSTQGNLPIRPLWWAIESEEAVECSDQFLVGDNLLVAPVLQEDQWSRTVLLPEGSWRDHDGIEHTGGKKIIVQSPLDVLEILILQLFSSSSSNQ</sequence>
<comment type="caution">
    <text evidence="5">The sequence shown here is derived from an EMBL/GenBank/DDBJ whole genome shotgun (WGS) entry which is preliminary data.</text>
</comment>
<dbReference type="EMBL" id="AZBU02000001">
    <property type="protein sequence ID" value="TMS35427.1"/>
    <property type="molecule type" value="Genomic_DNA"/>
</dbReference>
<dbReference type="Proteomes" id="UP000298663">
    <property type="component" value="Chromosome X"/>
</dbReference>
<dbReference type="Gene3D" id="2.60.40.1180">
    <property type="entry name" value="Golgi alpha-mannosidase II"/>
    <property type="match status" value="1"/>
</dbReference>
<keyword evidence="2" id="KW-0326">Glycosidase</keyword>
<dbReference type="STRING" id="34508.A0A4U8UTB7"/>
<dbReference type="PANTHER" id="PTHR43053:SF4">
    <property type="entry name" value="MYOGENESIS-REGULATING GLYCOSIDASE"/>
    <property type="match status" value="1"/>
</dbReference>
<proteinExistence type="predicted"/>
<reference evidence="5 6" key="1">
    <citation type="journal article" date="2015" name="Genome Biol.">
        <title>Comparative genomics of Steinernema reveals deeply conserved gene regulatory networks.</title>
        <authorList>
            <person name="Dillman A.R."/>
            <person name="Macchietto M."/>
            <person name="Porter C.F."/>
            <person name="Rogers A."/>
            <person name="Williams B."/>
            <person name="Antoshechkin I."/>
            <person name="Lee M.M."/>
            <person name="Goodwin Z."/>
            <person name="Lu X."/>
            <person name="Lewis E.E."/>
            <person name="Goodrich-Blair H."/>
            <person name="Stock S.P."/>
            <person name="Adams B.J."/>
            <person name="Sternberg P.W."/>
            <person name="Mortazavi A."/>
        </authorList>
    </citation>
    <scope>NUCLEOTIDE SEQUENCE [LARGE SCALE GENOMIC DNA]</scope>
    <source>
        <strain evidence="5 6">ALL</strain>
    </source>
</reference>
<feature type="domain" description="Glycosyl hydrolase family 31 C-terminal" evidence="4">
    <location>
        <begin position="228"/>
        <end position="299"/>
    </location>
</feature>
<reference evidence="5 6" key="2">
    <citation type="journal article" date="2019" name="G3 (Bethesda)">
        <title>Hybrid Assembly of the Genome of the Entomopathogenic Nematode Steinernema carpocapsae Identifies the X-Chromosome.</title>
        <authorList>
            <person name="Serra L."/>
            <person name="Macchietto M."/>
            <person name="Macias-Munoz A."/>
            <person name="McGill C.J."/>
            <person name="Rodriguez I.M."/>
            <person name="Rodriguez B."/>
            <person name="Murad R."/>
            <person name="Mortazavi A."/>
        </authorList>
    </citation>
    <scope>NUCLEOTIDE SEQUENCE [LARGE SCALE GENOMIC DNA]</scope>
    <source>
        <strain evidence="5 6">ALL</strain>
    </source>
</reference>
<dbReference type="AlphaFoldDB" id="A0A4U8UTB7"/>
<keyword evidence="1" id="KW-0378">Hydrolase</keyword>
<dbReference type="OrthoDB" id="10070917at2759"/>
<feature type="compositionally biased region" description="Polar residues" evidence="3">
    <location>
        <begin position="1"/>
        <end position="14"/>
    </location>
</feature>
<evidence type="ECO:0000259" key="4">
    <source>
        <dbReference type="Pfam" id="PF21365"/>
    </source>
</evidence>
<dbReference type="Gene3D" id="3.20.20.80">
    <property type="entry name" value="Glycosidases"/>
    <property type="match status" value="1"/>
</dbReference>
<dbReference type="InterPro" id="IPR050985">
    <property type="entry name" value="Alpha-glycosidase_related"/>
</dbReference>
<evidence type="ECO:0000256" key="3">
    <source>
        <dbReference type="SAM" id="MobiDB-lite"/>
    </source>
</evidence>
<dbReference type="CDD" id="cd06592">
    <property type="entry name" value="GH31_NET37"/>
    <property type="match status" value="1"/>
</dbReference>
<name>A0A4U8UTB7_STECR</name>
<feature type="compositionally biased region" description="Basic residues" evidence="3">
    <location>
        <begin position="18"/>
        <end position="32"/>
    </location>
</feature>
<evidence type="ECO:0000313" key="5">
    <source>
        <dbReference type="EMBL" id="TMS35427.1"/>
    </source>
</evidence>
<dbReference type="SUPFAM" id="SSF51011">
    <property type="entry name" value="Glycosyl hydrolase domain"/>
    <property type="match status" value="1"/>
</dbReference>
<dbReference type="PANTHER" id="PTHR43053">
    <property type="entry name" value="GLYCOSIDASE FAMILY 31"/>
    <property type="match status" value="1"/>
</dbReference>
<organism evidence="5 6">
    <name type="scientific">Steinernema carpocapsae</name>
    <name type="common">Entomopathogenic nematode</name>
    <dbReference type="NCBI Taxonomy" id="34508"/>
    <lineage>
        <taxon>Eukaryota</taxon>
        <taxon>Metazoa</taxon>
        <taxon>Ecdysozoa</taxon>
        <taxon>Nematoda</taxon>
        <taxon>Chromadorea</taxon>
        <taxon>Rhabditida</taxon>
        <taxon>Tylenchina</taxon>
        <taxon>Panagrolaimomorpha</taxon>
        <taxon>Strongyloidoidea</taxon>
        <taxon>Steinernematidae</taxon>
        <taxon>Steinernema</taxon>
    </lineage>
</organism>
<dbReference type="InterPro" id="IPR048395">
    <property type="entry name" value="Glyco_hydro_31_C"/>
</dbReference>
<accession>A0A4U8UTB7</accession>
<evidence type="ECO:0000256" key="2">
    <source>
        <dbReference type="ARBA" id="ARBA00023295"/>
    </source>
</evidence>
<keyword evidence="6" id="KW-1185">Reference proteome</keyword>
<dbReference type="InterPro" id="IPR017853">
    <property type="entry name" value="GH"/>
</dbReference>
<evidence type="ECO:0000313" key="6">
    <source>
        <dbReference type="Proteomes" id="UP000298663"/>
    </source>
</evidence>
<protein>
    <recommendedName>
        <fullName evidence="4">Glycosyl hydrolase family 31 C-terminal domain-containing protein</fullName>
    </recommendedName>
</protein>
<gene>
    <name evidence="5" type="ORF">L596_002834</name>
</gene>
<feature type="region of interest" description="Disordered" evidence="3">
    <location>
        <begin position="1"/>
        <end position="37"/>
    </location>
</feature>
<dbReference type="EMBL" id="CM016762">
    <property type="protein sequence ID" value="TMS35427.1"/>
    <property type="molecule type" value="Genomic_DNA"/>
</dbReference>